<sequence length="101" mass="11715">MKDRKPSINNDLIEPRITIKSVEMENRKLRFAEKSIRDLILAGNRAEKDIASKLKRDFDETFGGTWHCIVGSSFGANVTHRENHFLYIYVEQFAVLLFKSV</sequence>
<keyword evidence="10" id="KW-0505">Motor protein</keyword>
<keyword evidence="11" id="KW-1185">Reference proteome</keyword>
<comment type="subcellular location">
    <subcellularLocation>
        <location evidence="2 10">Cytoplasm</location>
        <location evidence="2 10">Cytoskeleton</location>
    </subcellularLocation>
    <subcellularLocation>
        <location evidence="1">Nucleus</location>
    </subcellularLocation>
</comment>
<dbReference type="GO" id="GO:0045505">
    <property type="term" value="F:dynein intermediate chain binding"/>
    <property type="evidence" value="ECO:0007669"/>
    <property type="project" value="TreeGrafter"/>
</dbReference>
<dbReference type="GO" id="GO:0051028">
    <property type="term" value="P:mRNA transport"/>
    <property type="evidence" value="ECO:0007669"/>
    <property type="project" value="UniProtKB-KW"/>
</dbReference>
<dbReference type="GO" id="GO:0005868">
    <property type="term" value="C:cytoplasmic dynein complex"/>
    <property type="evidence" value="ECO:0007669"/>
    <property type="project" value="TreeGrafter"/>
</dbReference>
<dbReference type="Proteomes" id="UP000887578">
    <property type="component" value="Unplaced"/>
</dbReference>
<evidence type="ECO:0000256" key="7">
    <source>
        <dbReference type="ARBA" id="ARBA00022927"/>
    </source>
</evidence>
<evidence type="ECO:0000256" key="1">
    <source>
        <dbReference type="ARBA" id="ARBA00004123"/>
    </source>
</evidence>
<dbReference type="GO" id="GO:0005634">
    <property type="term" value="C:nucleus"/>
    <property type="evidence" value="ECO:0007669"/>
    <property type="project" value="UniProtKB-SubCell"/>
</dbReference>
<evidence type="ECO:0000313" key="12">
    <source>
        <dbReference type="WBParaSite" id="PDA_v2.g29859.t1"/>
    </source>
</evidence>
<evidence type="ECO:0000256" key="3">
    <source>
        <dbReference type="ARBA" id="ARBA00022448"/>
    </source>
</evidence>
<evidence type="ECO:0000256" key="2">
    <source>
        <dbReference type="ARBA" id="ARBA00004245"/>
    </source>
</evidence>
<keyword evidence="8 10" id="KW-0206">Cytoskeleton</keyword>
<dbReference type="InterPro" id="IPR001372">
    <property type="entry name" value="Dynein_light_chain_typ-1/2"/>
</dbReference>
<dbReference type="AlphaFoldDB" id="A0A914QET6"/>
<keyword evidence="6" id="KW-0509">mRNA transport</keyword>
<evidence type="ECO:0000256" key="6">
    <source>
        <dbReference type="ARBA" id="ARBA00022816"/>
    </source>
</evidence>
<dbReference type="InterPro" id="IPR037177">
    <property type="entry name" value="DLC_sf"/>
</dbReference>
<evidence type="ECO:0000256" key="4">
    <source>
        <dbReference type="ARBA" id="ARBA00022490"/>
    </source>
</evidence>
<protein>
    <recommendedName>
        <fullName evidence="10">Dynein light chain</fullName>
    </recommendedName>
</protein>
<comment type="similarity">
    <text evidence="10">Belongs to the dynein light chain family.</text>
</comment>
<dbReference type="FunFam" id="3.30.740.10:FF:000005">
    <property type="entry name" value="Dynein light chain"/>
    <property type="match status" value="1"/>
</dbReference>
<evidence type="ECO:0000256" key="5">
    <source>
        <dbReference type="ARBA" id="ARBA00022701"/>
    </source>
</evidence>
<keyword evidence="7" id="KW-0653">Protein transport</keyword>
<dbReference type="GO" id="GO:0007017">
    <property type="term" value="P:microtubule-based process"/>
    <property type="evidence" value="ECO:0007669"/>
    <property type="project" value="InterPro"/>
</dbReference>
<reference evidence="12" key="1">
    <citation type="submission" date="2022-11" db="UniProtKB">
        <authorList>
            <consortium name="WormBaseParasite"/>
        </authorList>
    </citation>
    <scope>IDENTIFICATION</scope>
</reference>
<keyword evidence="3" id="KW-0813">Transport</keyword>
<keyword evidence="4 10" id="KW-0963">Cytoplasm</keyword>
<keyword evidence="5 10" id="KW-0493">Microtubule</keyword>
<evidence type="ECO:0000256" key="10">
    <source>
        <dbReference type="RuleBase" id="RU365010"/>
    </source>
</evidence>
<evidence type="ECO:0000256" key="8">
    <source>
        <dbReference type="ARBA" id="ARBA00023212"/>
    </source>
</evidence>
<proteinExistence type="inferred from homology"/>
<accession>A0A914QET6</accession>
<dbReference type="WBParaSite" id="PDA_v2.g29859.t1">
    <property type="protein sequence ID" value="PDA_v2.g29859.t1"/>
    <property type="gene ID" value="PDA_v2.g29859"/>
</dbReference>
<dbReference type="SMART" id="SM01375">
    <property type="entry name" value="Dynein_light"/>
    <property type="match status" value="1"/>
</dbReference>
<dbReference type="GO" id="GO:0015031">
    <property type="term" value="P:protein transport"/>
    <property type="evidence" value="ECO:0007669"/>
    <property type="project" value="UniProtKB-KW"/>
</dbReference>
<evidence type="ECO:0000313" key="11">
    <source>
        <dbReference type="Proteomes" id="UP000887578"/>
    </source>
</evidence>
<organism evidence="11 12">
    <name type="scientific">Panagrolaimus davidi</name>
    <dbReference type="NCBI Taxonomy" id="227884"/>
    <lineage>
        <taxon>Eukaryota</taxon>
        <taxon>Metazoa</taxon>
        <taxon>Ecdysozoa</taxon>
        <taxon>Nematoda</taxon>
        <taxon>Chromadorea</taxon>
        <taxon>Rhabditida</taxon>
        <taxon>Tylenchina</taxon>
        <taxon>Panagrolaimomorpha</taxon>
        <taxon>Panagrolaimoidea</taxon>
        <taxon>Panagrolaimidae</taxon>
        <taxon>Panagrolaimus</taxon>
    </lineage>
</organism>
<dbReference type="GO" id="GO:0005874">
    <property type="term" value="C:microtubule"/>
    <property type="evidence" value="ECO:0007669"/>
    <property type="project" value="UniProtKB-KW"/>
</dbReference>
<dbReference type="Pfam" id="PF01221">
    <property type="entry name" value="Dynein_light"/>
    <property type="match status" value="1"/>
</dbReference>
<dbReference type="Gene3D" id="3.30.740.10">
    <property type="entry name" value="Protein Inhibitor Of Neuronal Nitric Oxide Synthase"/>
    <property type="match status" value="1"/>
</dbReference>
<evidence type="ECO:0000256" key="9">
    <source>
        <dbReference type="ARBA" id="ARBA00023242"/>
    </source>
</evidence>
<dbReference type="PANTHER" id="PTHR11886:SF35">
    <property type="entry name" value="DYNEIN LIGHT CHAIN"/>
    <property type="match status" value="1"/>
</dbReference>
<name>A0A914QET6_9BILA</name>
<dbReference type="PANTHER" id="PTHR11886">
    <property type="entry name" value="DYNEIN LIGHT CHAIN"/>
    <property type="match status" value="1"/>
</dbReference>
<dbReference type="SUPFAM" id="SSF54648">
    <property type="entry name" value="DLC"/>
    <property type="match status" value="1"/>
</dbReference>
<keyword evidence="9" id="KW-0539">Nucleus</keyword>
<keyword evidence="10" id="KW-0243">Dynein</keyword>